<dbReference type="Pfam" id="PF03028">
    <property type="entry name" value="Dynein_heavy"/>
    <property type="match status" value="2"/>
</dbReference>
<dbReference type="Proteomes" id="UP000281553">
    <property type="component" value="Unassembled WGS sequence"/>
</dbReference>
<accession>A0A3P7P9X6</accession>
<dbReference type="PANTHER" id="PTHR45703:SF22">
    <property type="entry name" value="DYNEIN CYTOPLASMIC 2 HEAVY CHAIN 1"/>
    <property type="match status" value="1"/>
</dbReference>
<dbReference type="GO" id="GO:0030286">
    <property type="term" value="C:dynein complex"/>
    <property type="evidence" value="ECO:0007669"/>
    <property type="project" value="InterPro"/>
</dbReference>
<keyword evidence="3" id="KW-1185">Reference proteome</keyword>
<evidence type="ECO:0000259" key="1">
    <source>
        <dbReference type="Pfam" id="PF03028"/>
    </source>
</evidence>
<proteinExistence type="predicted"/>
<dbReference type="GO" id="GO:0007018">
    <property type="term" value="P:microtubule-based movement"/>
    <property type="evidence" value="ECO:0007669"/>
    <property type="project" value="InterPro"/>
</dbReference>
<dbReference type="InterPro" id="IPR004273">
    <property type="entry name" value="Dynein_heavy_D6_P-loop"/>
</dbReference>
<dbReference type="AlphaFoldDB" id="A0A3P7P9X6"/>
<evidence type="ECO:0000313" key="3">
    <source>
        <dbReference type="Proteomes" id="UP000281553"/>
    </source>
</evidence>
<dbReference type="GO" id="GO:0045505">
    <property type="term" value="F:dynein intermediate chain binding"/>
    <property type="evidence" value="ECO:0007669"/>
    <property type="project" value="InterPro"/>
</dbReference>
<dbReference type="InterPro" id="IPR026983">
    <property type="entry name" value="DHC"/>
</dbReference>
<dbReference type="PANTHER" id="PTHR45703">
    <property type="entry name" value="DYNEIN HEAVY CHAIN"/>
    <property type="match status" value="1"/>
</dbReference>
<feature type="domain" description="Dynein heavy chain region D6 P-loop" evidence="1">
    <location>
        <begin position="146"/>
        <end position="175"/>
    </location>
</feature>
<dbReference type="Gene3D" id="3.40.50.300">
    <property type="entry name" value="P-loop containing nucleotide triphosphate hydrolases"/>
    <property type="match status" value="2"/>
</dbReference>
<organism evidence="2 3">
    <name type="scientific">Dibothriocephalus latus</name>
    <name type="common">Fish tapeworm</name>
    <name type="synonym">Diphyllobothrium latum</name>
    <dbReference type="NCBI Taxonomy" id="60516"/>
    <lineage>
        <taxon>Eukaryota</taxon>
        <taxon>Metazoa</taxon>
        <taxon>Spiralia</taxon>
        <taxon>Lophotrochozoa</taxon>
        <taxon>Platyhelminthes</taxon>
        <taxon>Cestoda</taxon>
        <taxon>Eucestoda</taxon>
        <taxon>Diphyllobothriidea</taxon>
        <taxon>Diphyllobothriidae</taxon>
        <taxon>Dibothriocephalus</taxon>
    </lineage>
</organism>
<name>A0A3P7P9X6_DIBLA</name>
<dbReference type="InterPro" id="IPR042219">
    <property type="entry name" value="AAA_lid_11_sf"/>
</dbReference>
<dbReference type="InterPro" id="IPR027417">
    <property type="entry name" value="P-loop_NTPase"/>
</dbReference>
<evidence type="ECO:0000313" key="2">
    <source>
        <dbReference type="EMBL" id="VDN17069.1"/>
    </source>
</evidence>
<gene>
    <name evidence="2" type="ORF">DILT_LOCUS12833</name>
</gene>
<sequence>MLFDNEEVWSRWMTSRDAEEGRLPAALSDLPLTPFQVLLVIQALRPAELQRSMKQFAKKCLGLPHLTPSSVSLQRLYNAETRAEEPILIIISPGADPSQELAEAAQASIGKGNYHEVAMGQGQADLALSEITSAAESGSWASDGPKLHPNFRLWLTTEPQQTFPSTLLQSCLKVTYEAPPGLRNNLKRTYESWNADYVAKADSASRATALASLAWFHAVLQERRGFLPQVRHLFFPCRFRVGSRCSQWLRWYVLRPAPGTCT</sequence>
<dbReference type="OrthoDB" id="6268332at2759"/>
<dbReference type="EMBL" id="UYRU01067843">
    <property type="protein sequence ID" value="VDN17069.1"/>
    <property type="molecule type" value="Genomic_DNA"/>
</dbReference>
<dbReference type="GO" id="GO:0008569">
    <property type="term" value="F:minus-end-directed microtubule motor activity"/>
    <property type="evidence" value="ECO:0007669"/>
    <property type="project" value="InterPro"/>
</dbReference>
<reference evidence="2 3" key="1">
    <citation type="submission" date="2018-11" db="EMBL/GenBank/DDBJ databases">
        <authorList>
            <consortium name="Pathogen Informatics"/>
        </authorList>
    </citation>
    <scope>NUCLEOTIDE SEQUENCE [LARGE SCALE GENOMIC DNA]</scope>
</reference>
<feature type="domain" description="Dynein heavy chain region D6 P-loop" evidence="1">
    <location>
        <begin position="84"/>
        <end position="141"/>
    </location>
</feature>
<dbReference type="GO" id="GO:0051959">
    <property type="term" value="F:dynein light intermediate chain binding"/>
    <property type="evidence" value="ECO:0007669"/>
    <property type="project" value="InterPro"/>
</dbReference>
<protein>
    <recommendedName>
        <fullName evidence="1">Dynein heavy chain region D6 P-loop domain-containing protein</fullName>
    </recommendedName>
</protein>
<dbReference type="Gene3D" id="1.10.8.720">
    <property type="entry name" value="Region D6 of dynein motor"/>
    <property type="match status" value="1"/>
</dbReference>